<sequence>MLLKKQFLDLEQDIHEIKLRQMGGDVEVIQGIMHYVSFDVEGTLVKYVYHINKKGKFFLQRRAPYPLNVGAYESQEDVIDIIRHDLAQMRNAKKSKKFNKFIEINKNLNCLMRNFEDLYLYYNVPRQQAEKIEETIDHLKNLIYETKDISERVYFEKDPDTL</sequence>
<evidence type="ECO:0000313" key="1">
    <source>
        <dbReference type="EMBL" id="SHJ62106.1"/>
    </source>
</evidence>
<reference evidence="2" key="1">
    <citation type="submission" date="2016-11" db="EMBL/GenBank/DDBJ databases">
        <authorList>
            <person name="Varghese N."/>
            <person name="Submissions S."/>
        </authorList>
    </citation>
    <scope>NUCLEOTIDE SEQUENCE [LARGE SCALE GENOMIC DNA]</scope>
    <source>
        <strain evidence="2">DSM 17957</strain>
    </source>
</reference>
<dbReference type="OrthoDB" id="2057137at2"/>
<name>A0A1M6KT86_9FIRM</name>
<dbReference type="STRING" id="1121919.SAMN02745975_02492"/>
<dbReference type="Proteomes" id="UP000184536">
    <property type="component" value="Unassembled WGS sequence"/>
</dbReference>
<gene>
    <name evidence="1" type="ORF">SAMN02745975_02492</name>
</gene>
<organism evidence="1 2">
    <name type="scientific">Geosporobacter subterraneus DSM 17957</name>
    <dbReference type="NCBI Taxonomy" id="1121919"/>
    <lineage>
        <taxon>Bacteria</taxon>
        <taxon>Bacillati</taxon>
        <taxon>Bacillota</taxon>
        <taxon>Clostridia</taxon>
        <taxon>Peptostreptococcales</taxon>
        <taxon>Thermotaleaceae</taxon>
        <taxon>Geosporobacter</taxon>
    </lineage>
</organism>
<dbReference type="AlphaFoldDB" id="A0A1M6KT86"/>
<evidence type="ECO:0000313" key="2">
    <source>
        <dbReference type="Proteomes" id="UP000184536"/>
    </source>
</evidence>
<accession>A0A1M6KT86</accession>
<proteinExistence type="predicted"/>
<dbReference type="EMBL" id="FQZV01000032">
    <property type="protein sequence ID" value="SHJ62106.1"/>
    <property type="molecule type" value="Genomic_DNA"/>
</dbReference>
<protein>
    <submittedName>
        <fullName evidence="1">Uncharacterized protein</fullName>
    </submittedName>
</protein>
<keyword evidence="2" id="KW-1185">Reference proteome</keyword>